<dbReference type="EMBL" id="CP002062">
    <property type="protein sequence ID" value="ADJ15523.1"/>
    <property type="molecule type" value="Genomic_DNA"/>
</dbReference>
<reference evidence="4 6" key="2">
    <citation type="journal article" date="2014" name="PLoS Genet.">
        <title>Phylogenetically driven sequencing of extremely halophilic archaea reveals strategies for static and dynamic osmo-response.</title>
        <authorList>
            <person name="Becker E.A."/>
            <person name="Seitzer P.M."/>
            <person name="Tritt A."/>
            <person name="Larsen D."/>
            <person name="Krusor M."/>
            <person name="Yao A.I."/>
            <person name="Wu D."/>
            <person name="Madern D."/>
            <person name="Eisen J.A."/>
            <person name="Darling A.E."/>
            <person name="Facciotti M.T."/>
        </authorList>
    </citation>
    <scope>NUCLEOTIDE SEQUENCE [LARGE SCALE GENOMIC DNA]</scope>
    <source>
        <strain evidence="4">B3</strain>
        <strain evidence="6">DSM 18796 / CECT 7217 / JCM 14584 / KCTC 4019 / B3</strain>
    </source>
</reference>
<sequence>MARNTIMALVGGLSVALLVAAAVGTFRVFSYLAALFVLATVASAAIERADGEFDIAPYTGLVAGLGVLFLSGLTGIWLTWSPGTTTFTYVFGLPTSTFFYVLFLWALPLLGAIYYSVVFDRVGGEAVVEAIMADAREAQSEGSFPLVPRRVETPPDRRERGEPTDD</sequence>
<feature type="transmembrane region" description="Helical" evidence="2">
    <location>
        <begin position="98"/>
        <end position="117"/>
    </location>
</feature>
<reference evidence="3 5" key="1">
    <citation type="journal article" date="2010" name="J. Bacteriol.">
        <title>Complete genome sequence of Halalkalicoccus jeotgali B3(T), an extremely halophilic archaeon.</title>
        <authorList>
            <person name="Roh S.W."/>
            <person name="Nam Y.D."/>
            <person name="Nam S.H."/>
            <person name="Choi S.H."/>
            <person name="Park H.S."/>
            <person name="Bae J.W."/>
        </authorList>
    </citation>
    <scope>NUCLEOTIDE SEQUENCE [LARGE SCALE GENOMIC DNA]</scope>
    <source>
        <strain evidence="3">B3</strain>
        <strain evidence="5">DSM 18796 / CECT 7217 / JCM 14584 / KCTC 4019 / B3</strain>
    </source>
</reference>
<protein>
    <submittedName>
        <fullName evidence="3">Uncharacterized protein</fullName>
    </submittedName>
</protein>
<accession>D8J4Q6</accession>
<dbReference type="Proteomes" id="UP000000390">
    <property type="component" value="Chromosome"/>
</dbReference>
<dbReference type="STRING" id="795797.HacjB3_10700"/>
<proteinExistence type="predicted"/>
<feature type="transmembrane region" description="Helical" evidence="2">
    <location>
        <begin position="58"/>
        <end position="78"/>
    </location>
</feature>
<dbReference type="HOGENOM" id="CLU_1598966_0_0_2"/>
<feature type="region of interest" description="Disordered" evidence="1">
    <location>
        <begin position="137"/>
        <end position="166"/>
    </location>
</feature>
<dbReference type="OrthoDB" id="307011at2157"/>
<dbReference type="GeneID" id="9419950"/>
<dbReference type="EMBL" id="AOHV01000030">
    <property type="protein sequence ID" value="ELY36068.1"/>
    <property type="molecule type" value="Genomic_DNA"/>
</dbReference>
<keyword evidence="2" id="KW-0472">Membrane</keyword>
<feature type="transmembrane region" description="Helical" evidence="2">
    <location>
        <begin position="31"/>
        <end position="46"/>
    </location>
</feature>
<evidence type="ECO:0000313" key="6">
    <source>
        <dbReference type="Proteomes" id="UP000011645"/>
    </source>
</evidence>
<dbReference type="KEGG" id="hje:HacjB3_10700"/>
<organism evidence="3 5">
    <name type="scientific">Halalkalicoccus jeotgali (strain DSM 18796 / CECT 7217 / JCM 14584 / KCTC 4019 / B3)</name>
    <dbReference type="NCBI Taxonomy" id="795797"/>
    <lineage>
        <taxon>Archaea</taxon>
        <taxon>Methanobacteriati</taxon>
        <taxon>Methanobacteriota</taxon>
        <taxon>Stenosarchaea group</taxon>
        <taxon>Halobacteria</taxon>
        <taxon>Halobacteriales</taxon>
        <taxon>Halococcaceae</taxon>
        <taxon>Halalkalicoccus</taxon>
    </lineage>
</organism>
<dbReference type="AlphaFoldDB" id="D8J4Q6"/>
<keyword evidence="2" id="KW-0812">Transmembrane</keyword>
<keyword evidence="2" id="KW-1133">Transmembrane helix</keyword>
<evidence type="ECO:0000313" key="3">
    <source>
        <dbReference type="EMBL" id="ADJ15523.1"/>
    </source>
</evidence>
<dbReference type="RefSeq" id="WP_008416948.1">
    <property type="nucleotide sequence ID" value="NC_014297.1"/>
</dbReference>
<evidence type="ECO:0000313" key="5">
    <source>
        <dbReference type="Proteomes" id="UP000000390"/>
    </source>
</evidence>
<evidence type="ECO:0000313" key="4">
    <source>
        <dbReference type="EMBL" id="ELY36068.1"/>
    </source>
</evidence>
<name>D8J4Q6_HALJB</name>
<dbReference type="Proteomes" id="UP000011645">
    <property type="component" value="Unassembled WGS sequence"/>
</dbReference>
<evidence type="ECO:0000256" key="1">
    <source>
        <dbReference type="SAM" id="MobiDB-lite"/>
    </source>
</evidence>
<evidence type="ECO:0000256" key="2">
    <source>
        <dbReference type="SAM" id="Phobius"/>
    </source>
</evidence>
<feature type="compositionally biased region" description="Basic and acidic residues" evidence="1">
    <location>
        <begin position="149"/>
        <end position="166"/>
    </location>
</feature>
<dbReference type="PATRIC" id="fig|795797.18.peg.2139"/>
<keyword evidence="6" id="KW-1185">Reference proteome</keyword>
<gene>
    <name evidence="3" type="ordered locus">HacjB3_10700</name>
    <name evidence="4" type="ORF">C497_11967</name>
</gene>
<dbReference type="eggNOG" id="arCOG10742">
    <property type="taxonomic scope" value="Archaea"/>
</dbReference>